<sequence length="148" mass="15064">MDINGLVNMVSALKSDDKNLREFQSGPVAFIEKFLGVDLPDDQINAIIAGISSNFLSKNESGGSSSLGSMLGGLLGGGEDVQANAVDSKGVDFSALIGKIASAKLDLNGDGKIDINDASSFLGDLLGGGANGEDKGLSLGSLLKTFKI</sequence>
<gene>
    <name evidence="1" type="ORF">CAMGR0001_0320</name>
</gene>
<reference evidence="1 2" key="1">
    <citation type="submission" date="2009-07" db="EMBL/GenBank/DDBJ databases">
        <authorList>
            <person name="Madupu R."/>
            <person name="Sebastian Y."/>
            <person name="Durkin A.S."/>
            <person name="Torralba M."/>
            <person name="Methe B."/>
            <person name="Sutton G.G."/>
            <person name="Strausberg R.L."/>
            <person name="Nelson K.E."/>
        </authorList>
    </citation>
    <scope>NUCLEOTIDE SEQUENCE [LARGE SCALE GENOMIC DNA]</scope>
    <source>
        <strain evidence="1 2">RM3268</strain>
    </source>
</reference>
<dbReference type="OrthoDB" id="1862100at2"/>
<dbReference type="STRING" id="824.CGRAC_0034"/>
<dbReference type="AlphaFoldDB" id="C8PKU7"/>
<evidence type="ECO:0000313" key="1">
    <source>
        <dbReference type="EMBL" id="EEV16706.1"/>
    </source>
</evidence>
<proteinExistence type="predicted"/>
<dbReference type="Proteomes" id="UP000005709">
    <property type="component" value="Unassembled WGS sequence"/>
</dbReference>
<organism evidence="1 2">
    <name type="scientific">Campylobacter gracilis RM3268</name>
    <dbReference type="NCBI Taxonomy" id="553220"/>
    <lineage>
        <taxon>Bacteria</taxon>
        <taxon>Pseudomonadati</taxon>
        <taxon>Campylobacterota</taxon>
        <taxon>Epsilonproteobacteria</taxon>
        <taxon>Campylobacterales</taxon>
        <taxon>Campylobacteraceae</taxon>
        <taxon>Campylobacter</taxon>
    </lineage>
</organism>
<keyword evidence="2" id="KW-1185">Reference proteome</keyword>
<dbReference type="RefSeq" id="WP_005873031.1">
    <property type="nucleotide sequence ID" value="NZ_ACYG01000030.1"/>
</dbReference>
<protein>
    <recommendedName>
        <fullName evidence="3">EF-hand domain-containing protein</fullName>
    </recommendedName>
</protein>
<name>C8PKU7_9BACT</name>
<comment type="caution">
    <text evidence="1">The sequence shown here is derived from an EMBL/GenBank/DDBJ whole genome shotgun (WGS) entry which is preliminary data.</text>
</comment>
<evidence type="ECO:0008006" key="3">
    <source>
        <dbReference type="Google" id="ProtNLM"/>
    </source>
</evidence>
<evidence type="ECO:0000313" key="2">
    <source>
        <dbReference type="Proteomes" id="UP000005709"/>
    </source>
</evidence>
<accession>C8PKU7</accession>
<dbReference type="EMBL" id="ACYG01000030">
    <property type="protein sequence ID" value="EEV16706.1"/>
    <property type="molecule type" value="Genomic_DNA"/>
</dbReference>